<evidence type="ECO:0000313" key="2">
    <source>
        <dbReference type="EMBL" id="CAA9214146.1"/>
    </source>
</evidence>
<reference evidence="2" key="1">
    <citation type="submission" date="2020-02" db="EMBL/GenBank/DDBJ databases">
        <authorList>
            <person name="Meier V. D."/>
        </authorList>
    </citation>
    <scope>NUCLEOTIDE SEQUENCE</scope>
    <source>
        <strain evidence="2">AVDCRST_MAG57</strain>
    </source>
</reference>
<feature type="compositionally biased region" description="Low complexity" evidence="1">
    <location>
        <begin position="224"/>
        <end position="233"/>
    </location>
</feature>
<feature type="non-terminal residue" evidence="2">
    <location>
        <position position="1"/>
    </location>
</feature>
<dbReference type="EMBL" id="CADCTI010000025">
    <property type="protein sequence ID" value="CAA9214146.1"/>
    <property type="molecule type" value="Genomic_DNA"/>
</dbReference>
<accession>A0A6J4H3R7</accession>
<name>A0A6J4H3R7_9ACTN</name>
<protein>
    <submittedName>
        <fullName evidence="2">Uncharacterized protein</fullName>
    </submittedName>
</protein>
<organism evidence="2">
    <name type="scientific">uncultured Blastococcus sp</name>
    <dbReference type="NCBI Taxonomy" id="217144"/>
    <lineage>
        <taxon>Bacteria</taxon>
        <taxon>Bacillati</taxon>
        <taxon>Actinomycetota</taxon>
        <taxon>Actinomycetes</taxon>
        <taxon>Geodermatophilales</taxon>
        <taxon>Geodermatophilaceae</taxon>
        <taxon>Blastococcus</taxon>
        <taxon>environmental samples</taxon>
    </lineage>
</organism>
<feature type="compositionally biased region" description="Basic residues" evidence="1">
    <location>
        <begin position="145"/>
        <end position="164"/>
    </location>
</feature>
<feature type="compositionally biased region" description="Basic and acidic residues" evidence="1">
    <location>
        <begin position="249"/>
        <end position="259"/>
    </location>
</feature>
<feature type="region of interest" description="Disordered" evidence="1">
    <location>
        <begin position="1"/>
        <end position="41"/>
    </location>
</feature>
<gene>
    <name evidence="2" type="ORF">AVDCRST_MAG57-236</name>
</gene>
<feature type="region of interest" description="Disordered" evidence="1">
    <location>
        <begin position="113"/>
        <end position="259"/>
    </location>
</feature>
<sequence length="259" mass="26921">GDDHRTGRHDARLRPGGSGAGSGVRARGLQPAGHVRADRSAARRGLHLCHLRPPCAGRQLEHRAVRGRARGRGPAGDDRRRRWPRGGLRLLLGRDPRAACGGRRAADRPALPLRAPVPVRGPATAGRRGPARSAAAAGGRGPGGGRRHHLPARGHRPPAGHGCRHPAVAVLPATGGHGAVGRPRRDPHGGAAGADRGHGGRAGADRGDARGEDVAGARRRDGTARGSAAGRAAARAHRRRRPRPGAAVDRCRHPRGERL</sequence>
<feature type="non-terminal residue" evidence="2">
    <location>
        <position position="259"/>
    </location>
</feature>
<feature type="region of interest" description="Disordered" evidence="1">
    <location>
        <begin position="57"/>
        <end position="83"/>
    </location>
</feature>
<feature type="compositionally biased region" description="Low complexity" evidence="1">
    <location>
        <begin position="113"/>
        <end position="137"/>
    </location>
</feature>
<dbReference type="AlphaFoldDB" id="A0A6J4H3R7"/>
<feature type="compositionally biased region" description="Basic and acidic residues" evidence="1">
    <location>
        <begin position="195"/>
        <end position="223"/>
    </location>
</feature>
<feature type="compositionally biased region" description="Basic residues" evidence="1">
    <location>
        <begin position="234"/>
        <end position="243"/>
    </location>
</feature>
<proteinExistence type="predicted"/>
<feature type="compositionally biased region" description="Basic and acidic residues" evidence="1">
    <location>
        <begin position="1"/>
        <end position="13"/>
    </location>
</feature>
<evidence type="ECO:0000256" key="1">
    <source>
        <dbReference type="SAM" id="MobiDB-lite"/>
    </source>
</evidence>